<organism evidence="8 9">
    <name type="scientific">Aspergillus tanneri</name>
    <dbReference type="NCBI Taxonomy" id="1220188"/>
    <lineage>
        <taxon>Eukaryota</taxon>
        <taxon>Fungi</taxon>
        <taxon>Dikarya</taxon>
        <taxon>Ascomycota</taxon>
        <taxon>Pezizomycotina</taxon>
        <taxon>Eurotiomycetes</taxon>
        <taxon>Eurotiomycetidae</taxon>
        <taxon>Eurotiales</taxon>
        <taxon>Aspergillaceae</taxon>
        <taxon>Aspergillus</taxon>
        <taxon>Aspergillus subgen. Circumdati</taxon>
    </lineage>
</organism>
<evidence type="ECO:0000256" key="4">
    <source>
        <dbReference type="ARBA" id="ARBA00023163"/>
    </source>
</evidence>
<dbReference type="EMBL" id="QUQM01000007">
    <property type="protein sequence ID" value="KAA8645408.1"/>
    <property type="molecule type" value="Genomic_DNA"/>
</dbReference>
<dbReference type="VEuPathDB" id="FungiDB:EYZ11_000407"/>
<keyword evidence="5" id="KW-0539">Nucleus</keyword>
<feature type="domain" description="Aflatoxin regulatory protein" evidence="7">
    <location>
        <begin position="217"/>
        <end position="311"/>
    </location>
</feature>
<dbReference type="InterPro" id="IPR013700">
    <property type="entry name" value="AflR"/>
</dbReference>
<name>A0A5M9MEK1_9EURO</name>
<reference evidence="8 9" key="1">
    <citation type="submission" date="2019-08" db="EMBL/GenBank/DDBJ databases">
        <title>The genome sequence of a newly discovered highly antifungal drug resistant Aspergillus species, Aspergillus tanneri NIH 1004.</title>
        <authorList>
            <person name="Mounaud S."/>
            <person name="Singh I."/>
            <person name="Joardar V."/>
            <person name="Pakala S."/>
            <person name="Pakala S."/>
            <person name="Venepally P."/>
            <person name="Chung J.K."/>
            <person name="Losada L."/>
            <person name="Nierman W.C."/>
        </authorList>
    </citation>
    <scope>NUCLEOTIDE SEQUENCE [LARGE SCALE GENOMIC DNA]</scope>
    <source>
        <strain evidence="8 9">NIH1004</strain>
    </source>
</reference>
<evidence type="ECO:0000313" key="8">
    <source>
        <dbReference type="EMBL" id="KAA8645408.1"/>
    </source>
</evidence>
<evidence type="ECO:0000256" key="2">
    <source>
        <dbReference type="ARBA" id="ARBA00023015"/>
    </source>
</evidence>
<dbReference type="RefSeq" id="XP_033424769.1">
    <property type="nucleotide sequence ID" value="XM_033571454.1"/>
</dbReference>
<proteinExistence type="predicted"/>
<dbReference type="Proteomes" id="UP000324241">
    <property type="component" value="Unassembled WGS sequence"/>
</dbReference>
<evidence type="ECO:0000259" key="7">
    <source>
        <dbReference type="Pfam" id="PF08493"/>
    </source>
</evidence>
<comment type="caution">
    <text evidence="8">The sequence shown here is derived from an EMBL/GenBank/DDBJ whole genome shotgun (WGS) entry which is preliminary data.</text>
</comment>
<dbReference type="GO" id="GO:0045122">
    <property type="term" value="P:aflatoxin biosynthetic process"/>
    <property type="evidence" value="ECO:0007669"/>
    <property type="project" value="InterPro"/>
</dbReference>
<evidence type="ECO:0000256" key="1">
    <source>
        <dbReference type="ARBA" id="ARBA00022723"/>
    </source>
</evidence>
<evidence type="ECO:0000313" key="9">
    <source>
        <dbReference type="Proteomes" id="UP000324241"/>
    </source>
</evidence>
<evidence type="ECO:0000256" key="3">
    <source>
        <dbReference type="ARBA" id="ARBA00023125"/>
    </source>
</evidence>
<dbReference type="GeneID" id="54329529"/>
<gene>
    <name evidence="8" type="ORF">ATNIH1004_006827</name>
</gene>
<dbReference type="AlphaFoldDB" id="A0A5M9MEK1"/>
<keyword evidence="2" id="KW-0805">Transcription regulation</keyword>
<keyword evidence="4" id="KW-0804">Transcription</keyword>
<dbReference type="GO" id="GO:0046872">
    <property type="term" value="F:metal ion binding"/>
    <property type="evidence" value="ECO:0007669"/>
    <property type="project" value="UniProtKB-KW"/>
</dbReference>
<dbReference type="GO" id="GO:0003677">
    <property type="term" value="F:DNA binding"/>
    <property type="evidence" value="ECO:0007669"/>
    <property type="project" value="UniProtKB-KW"/>
</dbReference>
<evidence type="ECO:0000256" key="6">
    <source>
        <dbReference type="SAM" id="MobiDB-lite"/>
    </source>
</evidence>
<dbReference type="OrthoDB" id="2740448at2759"/>
<accession>A0A5M9MEK1</accession>
<protein>
    <recommendedName>
        <fullName evidence="7">Aflatoxin regulatory protein domain-containing protein</fullName>
    </recommendedName>
</protein>
<sequence length="423" mass="46257">MSIPVIDDGDLYMDLSPCTCSRYQCRSHRTKQSNHAQPSGQLEAHDSDRAPLMETLDFFDVRYSEDSGSFPAPLSGNNSDWQSMIPQCTAPADPRHPPMGSAANNGLFLDPSFEALDVDLNVDLSSDLYQNSFVGTQPLQSSTGCGINSSSDFCMDYALGSDNSDEPTLDCSALPNYFPNDNHNHAFPSLSTPPICSESSLPPITTASSCLDQHRPPCIITATQSLRLLHIRQTSCLSRSQDDSGPEPPRMSGSVLKHNKDAGMSVCRMLQCGCALRPQNQLMLAVICSRLAVWYRAMIRACFSRRPSNCSSGEDCFNDETTSPEKVVYQAVTIGDHTVDNLALGWNIQAQVILRELEHLQRLVDTLSARIRQTGTSRQMGLNADADAPSAKLPGIAHDRLVAHLSKGVQAAKNDLITAWREH</sequence>
<feature type="region of interest" description="Disordered" evidence="6">
    <location>
        <begin position="30"/>
        <end position="49"/>
    </location>
</feature>
<dbReference type="GO" id="GO:0005634">
    <property type="term" value="C:nucleus"/>
    <property type="evidence" value="ECO:0007669"/>
    <property type="project" value="InterPro"/>
</dbReference>
<keyword evidence="1" id="KW-0479">Metal-binding</keyword>
<keyword evidence="3" id="KW-0238">DNA-binding</keyword>
<dbReference type="GO" id="GO:0006355">
    <property type="term" value="P:regulation of DNA-templated transcription"/>
    <property type="evidence" value="ECO:0007669"/>
    <property type="project" value="InterPro"/>
</dbReference>
<evidence type="ECO:0000256" key="5">
    <source>
        <dbReference type="ARBA" id="ARBA00023242"/>
    </source>
</evidence>
<dbReference type="Pfam" id="PF08493">
    <property type="entry name" value="AflR"/>
    <property type="match status" value="1"/>
</dbReference>